<organism evidence="2 3">
    <name type="scientific">Paxillus rubicundulus Ve08.2h10</name>
    <dbReference type="NCBI Taxonomy" id="930991"/>
    <lineage>
        <taxon>Eukaryota</taxon>
        <taxon>Fungi</taxon>
        <taxon>Dikarya</taxon>
        <taxon>Basidiomycota</taxon>
        <taxon>Agaricomycotina</taxon>
        <taxon>Agaricomycetes</taxon>
        <taxon>Agaricomycetidae</taxon>
        <taxon>Boletales</taxon>
        <taxon>Paxilineae</taxon>
        <taxon>Paxillaceae</taxon>
        <taxon>Paxillus</taxon>
    </lineage>
</organism>
<dbReference type="InParanoid" id="A0A0D0DFL1"/>
<reference evidence="2 3" key="1">
    <citation type="submission" date="2014-04" db="EMBL/GenBank/DDBJ databases">
        <authorList>
            <consortium name="DOE Joint Genome Institute"/>
            <person name="Kuo A."/>
            <person name="Kohler A."/>
            <person name="Jargeat P."/>
            <person name="Nagy L.G."/>
            <person name="Floudas D."/>
            <person name="Copeland A."/>
            <person name="Barry K.W."/>
            <person name="Cichocki N."/>
            <person name="Veneault-Fourrey C."/>
            <person name="LaButti K."/>
            <person name="Lindquist E.A."/>
            <person name="Lipzen A."/>
            <person name="Lundell T."/>
            <person name="Morin E."/>
            <person name="Murat C."/>
            <person name="Sun H."/>
            <person name="Tunlid A."/>
            <person name="Henrissat B."/>
            <person name="Grigoriev I.V."/>
            <person name="Hibbett D.S."/>
            <person name="Martin F."/>
            <person name="Nordberg H.P."/>
            <person name="Cantor M.N."/>
            <person name="Hua S.X."/>
        </authorList>
    </citation>
    <scope>NUCLEOTIDE SEQUENCE [LARGE SCALE GENOMIC DNA]</scope>
    <source>
        <strain evidence="2 3">Ve08.2h10</strain>
    </source>
</reference>
<evidence type="ECO:0000313" key="3">
    <source>
        <dbReference type="Proteomes" id="UP000054538"/>
    </source>
</evidence>
<sequence>MWFRKATTSLAPKEDGCGGIRPRNVHRLWTLERKFATIEDDPIHPNSERDRIPRATSPSFKPPLTSHV</sequence>
<feature type="compositionally biased region" description="Basic and acidic residues" evidence="1">
    <location>
        <begin position="40"/>
        <end position="53"/>
    </location>
</feature>
<accession>A0A0D0DFL1</accession>
<protein>
    <submittedName>
        <fullName evidence="2">Uncharacterized protein</fullName>
    </submittedName>
</protein>
<gene>
    <name evidence="2" type="ORF">PAXRUDRAFT_835313</name>
</gene>
<reference evidence="3" key="2">
    <citation type="submission" date="2015-01" db="EMBL/GenBank/DDBJ databases">
        <title>Evolutionary Origins and Diversification of the Mycorrhizal Mutualists.</title>
        <authorList>
            <consortium name="DOE Joint Genome Institute"/>
            <consortium name="Mycorrhizal Genomics Consortium"/>
            <person name="Kohler A."/>
            <person name="Kuo A."/>
            <person name="Nagy L.G."/>
            <person name="Floudas D."/>
            <person name="Copeland A."/>
            <person name="Barry K.W."/>
            <person name="Cichocki N."/>
            <person name="Veneault-Fourrey C."/>
            <person name="LaButti K."/>
            <person name="Lindquist E.A."/>
            <person name="Lipzen A."/>
            <person name="Lundell T."/>
            <person name="Morin E."/>
            <person name="Murat C."/>
            <person name="Riley R."/>
            <person name="Ohm R."/>
            <person name="Sun H."/>
            <person name="Tunlid A."/>
            <person name="Henrissat B."/>
            <person name="Grigoriev I.V."/>
            <person name="Hibbett D.S."/>
            <person name="Martin F."/>
        </authorList>
    </citation>
    <scope>NUCLEOTIDE SEQUENCE [LARGE SCALE GENOMIC DNA]</scope>
    <source>
        <strain evidence="3">Ve08.2h10</strain>
    </source>
</reference>
<dbReference type="EMBL" id="KN827421">
    <property type="protein sequence ID" value="KIK76550.1"/>
    <property type="molecule type" value="Genomic_DNA"/>
</dbReference>
<proteinExistence type="predicted"/>
<dbReference type="AlphaFoldDB" id="A0A0D0DFL1"/>
<dbReference type="Proteomes" id="UP000054538">
    <property type="component" value="Unassembled WGS sequence"/>
</dbReference>
<keyword evidence="3" id="KW-1185">Reference proteome</keyword>
<evidence type="ECO:0000313" key="2">
    <source>
        <dbReference type="EMBL" id="KIK76550.1"/>
    </source>
</evidence>
<feature type="region of interest" description="Disordered" evidence="1">
    <location>
        <begin position="40"/>
        <end position="68"/>
    </location>
</feature>
<name>A0A0D0DFL1_9AGAM</name>
<evidence type="ECO:0000256" key="1">
    <source>
        <dbReference type="SAM" id="MobiDB-lite"/>
    </source>
</evidence>
<dbReference type="HOGENOM" id="CLU_2794669_0_0_1"/>